<gene>
    <name evidence="1" type="ORF">AEQ48_01340</name>
</gene>
<comment type="caution">
    <text evidence="1">The sequence shown here is derived from an EMBL/GenBank/DDBJ whole genome shotgun (WGS) entry which is preliminary data.</text>
</comment>
<evidence type="ECO:0000313" key="2">
    <source>
        <dbReference type="Proteomes" id="UP000037820"/>
    </source>
</evidence>
<accession>A0ABR5MCD0</accession>
<evidence type="ECO:0000313" key="1">
    <source>
        <dbReference type="EMBL" id="KPG76999.1"/>
    </source>
</evidence>
<organism evidence="1 2">
    <name type="scientific">Pseudomonas libanensis</name>
    <dbReference type="NCBI Taxonomy" id="75588"/>
    <lineage>
        <taxon>Bacteria</taxon>
        <taxon>Pseudomonadati</taxon>
        <taxon>Pseudomonadota</taxon>
        <taxon>Gammaproteobacteria</taxon>
        <taxon>Pseudomonadales</taxon>
        <taxon>Pseudomonadaceae</taxon>
        <taxon>Pseudomonas</taxon>
    </lineage>
</organism>
<sequence>MKLLSVYEDREEAEGAAEKLCGTKRLASERDSTTVIYNLFGVPSWGNFHRLGMYDLNELKILLARRASWEEADFARHKEIVGALRLASKNYELEIPEHWL</sequence>
<protein>
    <submittedName>
        <fullName evidence="1">Uncharacterized protein</fullName>
    </submittedName>
</protein>
<reference evidence="1 2" key="1">
    <citation type="submission" date="2015-07" db="EMBL/GenBank/DDBJ databases">
        <title>Whole genome sequencing of endophytes isolated from poison ivy (Toxicodendron radicans).</title>
        <authorList>
            <person name="Tran P.N."/>
            <person name="Lee Y.P."/>
            <person name="Gan H.M."/>
            <person name="Savka M.A."/>
        </authorList>
    </citation>
    <scope>NUCLEOTIDE SEQUENCE [LARGE SCALE GENOMIC DNA]</scope>
    <source>
        <strain evidence="1 2">RIT-PI-g</strain>
    </source>
</reference>
<dbReference type="EMBL" id="LHOY01000005">
    <property type="protein sequence ID" value="KPG76999.1"/>
    <property type="molecule type" value="Genomic_DNA"/>
</dbReference>
<proteinExistence type="predicted"/>
<dbReference type="Proteomes" id="UP000037820">
    <property type="component" value="Unassembled WGS sequence"/>
</dbReference>
<keyword evidence="2" id="KW-1185">Reference proteome</keyword>
<name>A0ABR5MCD0_9PSED</name>